<evidence type="ECO:0000313" key="11">
    <source>
        <dbReference type="Proteomes" id="UP000271098"/>
    </source>
</evidence>
<dbReference type="Proteomes" id="UP000271098">
    <property type="component" value="Unassembled WGS sequence"/>
</dbReference>
<evidence type="ECO:0000256" key="1">
    <source>
        <dbReference type="ARBA" id="ARBA00004141"/>
    </source>
</evidence>
<reference evidence="9 11" key="2">
    <citation type="submission" date="2018-11" db="EMBL/GenBank/DDBJ databases">
        <authorList>
            <consortium name="Pathogen Informatics"/>
        </authorList>
    </citation>
    <scope>NUCLEOTIDE SEQUENCE [LARGE SCALE GENOMIC DNA]</scope>
</reference>
<comment type="similarity">
    <text evidence="2 8">Belongs to the mitochondrial carrier (TC 2.A.29) family.</text>
</comment>
<proteinExistence type="inferred from homology"/>
<accession>A0A183DJ38</accession>
<dbReference type="InterPro" id="IPR018108">
    <property type="entry name" value="MCP_transmembrane"/>
</dbReference>
<dbReference type="PROSITE" id="PS50920">
    <property type="entry name" value="SOLCAR"/>
    <property type="match status" value="2"/>
</dbReference>
<keyword evidence="5" id="KW-0677">Repeat</keyword>
<dbReference type="GO" id="GO:0016020">
    <property type="term" value="C:membrane"/>
    <property type="evidence" value="ECO:0007669"/>
    <property type="project" value="UniProtKB-SubCell"/>
</dbReference>
<dbReference type="AlphaFoldDB" id="A0A183DJ38"/>
<evidence type="ECO:0000313" key="10">
    <source>
        <dbReference type="EMBL" id="VDK64801.1"/>
    </source>
</evidence>
<reference evidence="12 13" key="1">
    <citation type="submission" date="2016-06" db="UniProtKB">
        <authorList>
            <consortium name="WormBaseParasite"/>
        </authorList>
    </citation>
    <scope>IDENTIFICATION</scope>
</reference>
<gene>
    <name evidence="9" type="ORF">GPUH_LOCUS8727</name>
    <name evidence="10" type="ORF">GPUH_LOCUS8730</name>
</gene>
<evidence type="ECO:0000256" key="8">
    <source>
        <dbReference type="RuleBase" id="RU000488"/>
    </source>
</evidence>
<dbReference type="WBParaSite" id="GPUH_0000873901-mRNA-1">
    <property type="protein sequence ID" value="GPUH_0000873901-mRNA-1"/>
    <property type="gene ID" value="GPUH_0000873901"/>
</dbReference>
<keyword evidence="3 8" id="KW-0813">Transport</keyword>
<name>A0A183DJ38_9BILA</name>
<keyword evidence="11" id="KW-1185">Reference proteome</keyword>
<dbReference type="OrthoDB" id="270584at2759"/>
<dbReference type="PRINTS" id="PR00926">
    <property type="entry name" value="MITOCARRIER"/>
</dbReference>
<dbReference type="GO" id="GO:0055085">
    <property type="term" value="P:transmembrane transport"/>
    <property type="evidence" value="ECO:0007669"/>
    <property type="project" value="InterPro"/>
</dbReference>
<dbReference type="PANTHER" id="PTHR24089">
    <property type="entry name" value="SOLUTE CARRIER FAMILY 25"/>
    <property type="match status" value="1"/>
</dbReference>
<organism evidence="13">
    <name type="scientific">Gongylonema pulchrum</name>
    <dbReference type="NCBI Taxonomy" id="637853"/>
    <lineage>
        <taxon>Eukaryota</taxon>
        <taxon>Metazoa</taxon>
        <taxon>Ecdysozoa</taxon>
        <taxon>Nematoda</taxon>
        <taxon>Chromadorea</taxon>
        <taxon>Rhabditida</taxon>
        <taxon>Spirurina</taxon>
        <taxon>Spiruromorpha</taxon>
        <taxon>Spiruroidea</taxon>
        <taxon>Gongylonematidae</taxon>
        <taxon>Gongylonema</taxon>
    </lineage>
</organism>
<dbReference type="SUPFAM" id="SSF103506">
    <property type="entry name" value="Mitochondrial carrier"/>
    <property type="match status" value="1"/>
</dbReference>
<evidence type="ECO:0000256" key="3">
    <source>
        <dbReference type="ARBA" id="ARBA00022448"/>
    </source>
</evidence>
<evidence type="ECO:0000313" key="12">
    <source>
        <dbReference type="WBParaSite" id="GPUH_0000873601-mRNA-1"/>
    </source>
</evidence>
<dbReference type="InterPro" id="IPR023395">
    <property type="entry name" value="MCP_dom_sf"/>
</dbReference>
<evidence type="ECO:0000256" key="5">
    <source>
        <dbReference type="ARBA" id="ARBA00022737"/>
    </source>
</evidence>
<evidence type="ECO:0000313" key="9">
    <source>
        <dbReference type="EMBL" id="VDK64757.1"/>
    </source>
</evidence>
<evidence type="ECO:0000313" key="13">
    <source>
        <dbReference type="WBParaSite" id="GPUH_0000873901-mRNA-1"/>
    </source>
</evidence>
<keyword evidence="6 7" id="KW-0472">Membrane</keyword>
<evidence type="ECO:0000256" key="6">
    <source>
        <dbReference type="ARBA" id="ARBA00023136"/>
    </source>
</evidence>
<feature type="repeat" description="Solcar" evidence="7">
    <location>
        <begin position="1"/>
        <end position="52"/>
    </location>
</feature>
<dbReference type="Pfam" id="PF00153">
    <property type="entry name" value="Mito_carr"/>
    <property type="match status" value="2"/>
</dbReference>
<dbReference type="EMBL" id="UYRT01026249">
    <property type="protein sequence ID" value="VDK64801.1"/>
    <property type="molecule type" value="Genomic_DNA"/>
</dbReference>
<evidence type="ECO:0000256" key="7">
    <source>
        <dbReference type="PROSITE-ProRule" id="PRU00282"/>
    </source>
</evidence>
<evidence type="ECO:0000256" key="2">
    <source>
        <dbReference type="ARBA" id="ARBA00006375"/>
    </source>
</evidence>
<dbReference type="InterPro" id="IPR002067">
    <property type="entry name" value="MCP"/>
</dbReference>
<sequence length="116" mass="13345">MHCSIPETVNFLKETYRKYGILSLWRGNLATVIRVTPYAAIQFASHECFKQLLRVDRDGKYTPVRRFLAGSLAGVTPTIITYPLETARARLASSTSTEYQNMRSLFIKMYRSEGFR</sequence>
<comment type="subcellular location">
    <subcellularLocation>
        <location evidence="1">Membrane</location>
        <topology evidence="1">Multi-pass membrane protein</topology>
    </subcellularLocation>
</comment>
<dbReference type="EMBL" id="UYRT01026221">
    <property type="protein sequence ID" value="VDK64757.1"/>
    <property type="molecule type" value="Genomic_DNA"/>
</dbReference>
<protein>
    <submittedName>
        <fullName evidence="12 13">Mitochondrial coenzyme A transporter SLC25A42</fullName>
    </submittedName>
</protein>
<keyword evidence="4 7" id="KW-0812">Transmembrane</keyword>
<dbReference type="Gene3D" id="1.50.40.10">
    <property type="entry name" value="Mitochondrial carrier domain"/>
    <property type="match status" value="1"/>
</dbReference>
<evidence type="ECO:0000256" key="4">
    <source>
        <dbReference type="ARBA" id="ARBA00022692"/>
    </source>
</evidence>
<feature type="repeat" description="Solcar" evidence="7">
    <location>
        <begin position="61"/>
        <end position="116"/>
    </location>
</feature>
<dbReference type="WBParaSite" id="GPUH_0000873601-mRNA-1">
    <property type="protein sequence ID" value="GPUH_0000873601-mRNA-1"/>
    <property type="gene ID" value="GPUH_0000873601"/>
</dbReference>